<feature type="signal peptide" evidence="1">
    <location>
        <begin position="1"/>
        <end position="18"/>
    </location>
</feature>
<proteinExistence type="predicted"/>
<dbReference type="Gene3D" id="3.30.70.2970">
    <property type="entry name" value="Protein of unknown function (DUF541), domain 2"/>
    <property type="match status" value="1"/>
</dbReference>
<dbReference type="PANTHER" id="PTHR34387:SF1">
    <property type="entry name" value="PERIPLASMIC IMMUNOGENIC PROTEIN"/>
    <property type="match status" value="1"/>
</dbReference>
<dbReference type="PANTHER" id="PTHR34387">
    <property type="entry name" value="SLR1258 PROTEIN"/>
    <property type="match status" value="1"/>
</dbReference>
<accession>A0A1H3K0B8</accession>
<dbReference type="InterPro" id="IPR007497">
    <property type="entry name" value="SIMPL/DUF541"/>
</dbReference>
<dbReference type="GO" id="GO:0006974">
    <property type="term" value="P:DNA damage response"/>
    <property type="evidence" value="ECO:0007669"/>
    <property type="project" value="TreeGrafter"/>
</dbReference>
<reference evidence="2 3" key="1">
    <citation type="submission" date="2016-10" db="EMBL/GenBank/DDBJ databases">
        <authorList>
            <person name="de Groot N.N."/>
        </authorList>
    </citation>
    <scope>NUCLEOTIDE SEQUENCE [LARGE SCALE GENOMIC DNA]</scope>
    <source>
        <strain evidence="2 3">DSM 26880</strain>
    </source>
</reference>
<dbReference type="EMBL" id="FNPF01000008">
    <property type="protein sequence ID" value="SDY45028.1"/>
    <property type="molecule type" value="Genomic_DNA"/>
</dbReference>
<dbReference type="InterPro" id="IPR052022">
    <property type="entry name" value="26kDa_periplasmic_antigen"/>
</dbReference>
<evidence type="ECO:0000256" key="1">
    <source>
        <dbReference type="SAM" id="SignalP"/>
    </source>
</evidence>
<keyword evidence="3" id="KW-1185">Reference proteome</keyword>
<name>A0A1H3K0B8_9RHOB</name>
<gene>
    <name evidence="2" type="ORF">SAMN05444340_10865</name>
</gene>
<dbReference type="STRING" id="321339.SAMN05444340_10865"/>
<dbReference type="AlphaFoldDB" id="A0A1H3K0B8"/>
<dbReference type="Proteomes" id="UP000199286">
    <property type="component" value="Unassembled WGS sequence"/>
</dbReference>
<keyword evidence="1" id="KW-0732">Signal</keyword>
<evidence type="ECO:0000313" key="3">
    <source>
        <dbReference type="Proteomes" id="UP000199286"/>
    </source>
</evidence>
<feature type="chain" id="PRO_5011604266" description="SIMPL domain-containing protein" evidence="1">
    <location>
        <begin position="19"/>
        <end position="222"/>
    </location>
</feature>
<organism evidence="2 3">
    <name type="scientific">Citreimonas salinaria</name>
    <dbReference type="NCBI Taxonomy" id="321339"/>
    <lineage>
        <taxon>Bacteria</taxon>
        <taxon>Pseudomonadati</taxon>
        <taxon>Pseudomonadota</taxon>
        <taxon>Alphaproteobacteria</taxon>
        <taxon>Rhodobacterales</taxon>
        <taxon>Roseobacteraceae</taxon>
        <taxon>Citreimonas</taxon>
    </lineage>
</organism>
<dbReference type="Pfam" id="PF04402">
    <property type="entry name" value="SIMPL"/>
    <property type="match status" value="1"/>
</dbReference>
<dbReference type="OrthoDB" id="9813144at2"/>
<protein>
    <recommendedName>
        <fullName evidence="4">SIMPL domain-containing protein</fullName>
    </recommendedName>
</protein>
<sequence>MRALLTAILLAMALPAAAQSTLTVTGEGSRNVAPDMAVVTVGVTERAARASHAMNAASTTAEAIIQRLGAAGIAPADMQTTDLSLYPVRENDMSGQAQFEGFEASNQLSVQVRELDSLGPVLQAVLEDGANRLSSLQFTLQDPRPVMNDARRDAVEDARAKAQLYADAAGVALGGIRSISEETENGGGPRPMMAMEASRGVPVEPGSTSVTARVTMVWNLEQ</sequence>
<dbReference type="RefSeq" id="WP_089883397.1">
    <property type="nucleotide sequence ID" value="NZ_FNPF01000008.1"/>
</dbReference>
<evidence type="ECO:0008006" key="4">
    <source>
        <dbReference type="Google" id="ProtNLM"/>
    </source>
</evidence>
<dbReference type="Gene3D" id="3.30.110.170">
    <property type="entry name" value="Protein of unknown function (DUF541), domain 1"/>
    <property type="match status" value="1"/>
</dbReference>
<evidence type="ECO:0000313" key="2">
    <source>
        <dbReference type="EMBL" id="SDY45028.1"/>
    </source>
</evidence>